<dbReference type="InterPro" id="IPR012961">
    <property type="entry name" value="Ski2/MTR4_C"/>
</dbReference>
<dbReference type="EMBL" id="CAJOAZ010002041">
    <property type="protein sequence ID" value="CAF3887154.1"/>
    <property type="molecule type" value="Genomic_DNA"/>
</dbReference>
<dbReference type="EMBL" id="CAJNOG010001531">
    <property type="protein sequence ID" value="CAF1451533.1"/>
    <property type="molecule type" value="Genomic_DNA"/>
</dbReference>
<dbReference type="GO" id="GO:0016787">
    <property type="term" value="F:hydrolase activity"/>
    <property type="evidence" value="ECO:0007669"/>
    <property type="project" value="UniProtKB-KW"/>
</dbReference>
<keyword evidence="4" id="KW-0067">ATP-binding</keyword>
<gene>
    <name evidence="7" type="ORF">JYZ213_LOCUS40716</name>
    <name evidence="8" type="ORF">OXD698_LOCUS23212</name>
</gene>
<proteinExistence type="predicted"/>
<keyword evidence="1" id="KW-0547">Nucleotide-binding</keyword>
<sequence>MDPFLAKFFRELVASIRFNILNDFLTKQSQSSLLNNLHELNLKLENETFELNLSETFHHLRKLNFYENKYSKMNERISSLQTNLQTSAEYESMLEVLKKLQYISDRNILKLKGQVAAIFGSGKELLLTELIYQNLIDNLTASEIAALISAIVFQGKRFDNDINDNKKIEITPALNQAKQQLINIAIGLDQIQRDYKIATNIEDELNFSIMSLIYKWAQGAKFYDIMYDPDMEVLDIQEGTIVRTIMRIEELCSDIRNAGKTVGNTELVDKLNDVTTLIKRGIVFAPSLYFSETITTL</sequence>
<evidence type="ECO:0000256" key="5">
    <source>
        <dbReference type="ARBA" id="ARBA00047984"/>
    </source>
</evidence>
<evidence type="ECO:0000313" key="7">
    <source>
        <dbReference type="EMBL" id="CAF1451533.1"/>
    </source>
</evidence>
<evidence type="ECO:0000256" key="3">
    <source>
        <dbReference type="ARBA" id="ARBA00022806"/>
    </source>
</evidence>
<dbReference type="PANTHER" id="PTHR12131">
    <property type="entry name" value="ATP-DEPENDENT RNA AND DNA HELICASE"/>
    <property type="match status" value="1"/>
</dbReference>
<dbReference type="InterPro" id="IPR050699">
    <property type="entry name" value="RNA-DNA_Helicase"/>
</dbReference>
<dbReference type="Proteomes" id="UP000663845">
    <property type="component" value="Unassembled WGS sequence"/>
</dbReference>
<evidence type="ECO:0000259" key="6">
    <source>
        <dbReference type="SMART" id="SM01142"/>
    </source>
</evidence>
<evidence type="ECO:0000313" key="8">
    <source>
        <dbReference type="EMBL" id="CAF3887154.1"/>
    </source>
</evidence>
<dbReference type="AlphaFoldDB" id="A0A819GL60"/>
<dbReference type="Pfam" id="PF08148">
    <property type="entry name" value="DSHCT"/>
    <property type="match status" value="1"/>
</dbReference>
<protein>
    <recommendedName>
        <fullName evidence="6">ATP-dependent RNA helicase Ski2/MTR4 C-terminal domain-containing protein</fullName>
    </recommendedName>
</protein>
<evidence type="ECO:0000256" key="1">
    <source>
        <dbReference type="ARBA" id="ARBA00022741"/>
    </source>
</evidence>
<dbReference type="Proteomes" id="UP000663844">
    <property type="component" value="Unassembled WGS sequence"/>
</dbReference>
<organism evidence="8 9">
    <name type="scientific">Adineta steineri</name>
    <dbReference type="NCBI Taxonomy" id="433720"/>
    <lineage>
        <taxon>Eukaryota</taxon>
        <taxon>Metazoa</taxon>
        <taxon>Spiralia</taxon>
        <taxon>Gnathifera</taxon>
        <taxon>Rotifera</taxon>
        <taxon>Eurotatoria</taxon>
        <taxon>Bdelloidea</taxon>
        <taxon>Adinetida</taxon>
        <taxon>Adinetidae</taxon>
        <taxon>Adineta</taxon>
    </lineage>
</organism>
<keyword evidence="2" id="KW-0378">Hydrolase</keyword>
<evidence type="ECO:0000256" key="2">
    <source>
        <dbReference type="ARBA" id="ARBA00022801"/>
    </source>
</evidence>
<feature type="domain" description="ATP-dependent RNA helicase Ski2/MTR4 C-terminal" evidence="6">
    <location>
        <begin position="104"/>
        <end position="290"/>
    </location>
</feature>
<comment type="catalytic activity">
    <reaction evidence="5">
        <text>ATP + H2O = ADP + phosphate + H(+)</text>
        <dbReference type="Rhea" id="RHEA:13065"/>
        <dbReference type="ChEBI" id="CHEBI:15377"/>
        <dbReference type="ChEBI" id="CHEBI:15378"/>
        <dbReference type="ChEBI" id="CHEBI:30616"/>
        <dbReference type="ChEBI" id="CHEBI:43474"/>
        <dbReference type="ChEBI" id="CHEBI:456216"/>
        <dbReference type="EC" id="3.6.4.13"/>
    </reaction>
</comment>
<comment type="caution">
    <text evidence="8">The sequence shown here is derived from an EMBL/GenBank/DDBJ whole genome shotgun (WGS) entry which is preliminary data.</text>
</comment>
<evidence type="ECO:0000256" key="4">
    <source>
        <dbReference type="ARBA" id="ARBA00022840"/>
    </source>
</evidence>
<name>A0A819GL60_9BILA</name>
<evidence type="ECO:0000313" key="9">
    <source>
        <dbReference type="Proteomes" id="UP000663844"/>
    </source>
</evidence>
<dbReference type="GO" id="GO:0003724">
    <property type="term" value="F:RNA helicase activity"/>
    <property type="evidence" value="ECO:0007669"/>
    <property type="project" value="UniProtKB-EC"/>
</dbReference>
<dbReference type="Gene3D" id="1.10.3380.30">
    <property type="match status" value="1"/>
</dbReference>
<reference evidence="8" key="1">
    <citation type="submission" date="2021-02" db="EMBL/GenBank/DDBJ databases">
        <authorList>
            <person name="Nowell W R."/>
        </authorList>
    </citation>
    <scope>NUCLEOTIDE SEQUENCE</scope>
</reference>
<dbReference type="PANTHER" id="PTHR12131:SF1">
    <property type="entry name" value="ATP-DEPENDENT RNA HELICASE SUPV3L1, MITOCHONDRIAL-RELATED"/>
    <property type="match status" value="1"/>
</dbReference>
<dbReference type="GO" id="GO:0005524">
    <property type="term" value="F:ATP binding"/>
    <property type="evidence" value="ECO:0007669"/>
    <property type="project" value="UniProtKB-KW"/>
</dbReference>
<accession>A0A819GL60</accession>
<dbReference type="SMART" id="SM01142">
    <property type="entry name" value="DSHCT"/>
    <property type="match status" value="1"/>
</dbReference>
<keyword evidence="3" id="KW-0347">Helicase</keyword>